<proteinExistence type="predicted"/>
<dbReference type="SUPFAM" id="SSF51206">
    <property type="entry name" value="cAMP-binding domain-like"/>
    <property type="match status" value="1"/>
</dbReference>
<evidence type="ECO:0000256" key="1">
    <source>
        <dbReference type="SAM" id="MobiDB-lite"/>
    </source>
</evidence>
<dbReference type="Gene3D" id="2.60.120.10">
    <property type="entry name" value="Jelly Rolls"/>
    <property type="match status" value="1"/>
</dbReference>
<dbReference type="AlphaFoldDB" id="A0A8J2SI10"/>
<evidence type="ECO:0008006" key="4">
    <source>
        <dbReference type="Google" id="ProtNLM"/>
    </source>
</evidence>
<reference evidence="2" key="1">
    <citation type="submission" date="2021-11" db="EMBL/GenBank/DDBJ databases">
        <authorList>
            <consortium name="Genoscope - CEA"/>
            <person name="William W."/>
        </authorList>
    </citation>
    <scope>NUCLEOTIDE SEQUENCE</scope>
</reference>
<dbReference type="Proteomes" id="UP000789595">
    <property type="component" value="Unassembled WGS sequence"/>
</dbReference>
<dbReference type="InterPro" id="IPR018490">
    <property type="entry name" value="cNMP-bd_dom_sf"/>
</dbReference>
<feature type="compositionally biased region" description="Basic and acidic residues" evidence="1">
    <location>
        <begin position="607"/>
        <end position="616"/>
    </location>
</feature>
<feature type="compositionally biased region" description="Pro residues" evidence="1">
    <location>
        <begin position="590"/>
        <end position="603"/>
    </location>
</feature>
<dbReference type="InterPro" id="IPR014710">
    <property type="entry name" value="RmlC-like_jellyroll"/>
</dbReference>
<dbReference type="OrthoDB" id="406981at2759"/>
<evidence type="ECO:0000313" key="2">
    <source>
        <dbReference type="EMBL" id="CAH0367279.1"/>
    </source>
</evidence>
<dbReference type="EMBL" id="CAKKNE010000002">
    <property type="protein sequence ID" value="CAH0367279.1"/>
    <property type="molecule type" value="Genomic_DNA"/>
</dbReference>
<feature type="region of interest" description="Disordered" evidence="1">
    <location>
        <begin position="561"/>
        <end position="633"/>
    </location>
</feature>
<evidence type="ECO:0000313" key="3">
    <source>
        <dbReference type="Proteomes" id="UP000789595"/>
    </source>
</evidence>
<name>A0A8J2SI10_9STRA</name>
<keyword evidence="3" id="KW-1185">Reference proteome</keyword>
<gene>
    <name evidence="2" type="ORF">PECAL_2P02930</name>
</gene>
<accession>A0A8J2SI10</accession>
<sequence>MLRVAAAQASRRTALRRTAVVRSRQIRQISAGRRYALFARRRFDRLAAATTASLESAAATPALSVVQHGGAAVILYGFYETDVMLLRLWTVSGLICYSVVPNAWRGNVLLAAWGSLFVGLNAYRLVELASERVPVWLDDDEWACYEASGLNRFVAPSCFKRLAAQGQFVDEPAGRVLKEENDPCPNFLVVRSGTVLLSAHGRPLGGGVLGPGGLVGIPDLVEAKLLADSIADDPLRPTGSSSATRVKAQAGDKGARVLRWTAKDFRRAVDAEKDPKVQAQLIFYLNQQLLKKLHLRDHGVARKEYSNLLRAALSSGQVEAQDRAALHAFRAKNGLTEGDHADCLEALGWTTEAFAVGARLDVEGTTSALRALLAKAAPRSAAAAPMKPAAPVDASAKPDALKAPVPALAAAVDADAAAAAAVVAAAAGVKEDERRRAEAQRRIAKIVKRAADERAAAPPPPKARPSFLRRLAPSWASPQKRGPSPAPSSRRRALEKDASERTLYGTVRSTTTIGDDADVAALAAAARKFSAEHRNTTSQSRLSDRARRLFAVRGINSAPLITVPEAPPSPAPQPTTPADHRRNLLSVFVPPTPEAPARPPPPAFEGFRPDLRRSASDHPSPPAANRPRRTRSS</sequence>
<feature type="compositionally biased region" description="Pro residues" evidence="1">
    <location>
        <begin position="565"/>
        <end position="575"/>
    </location>
</feature>
<organism evidence="2 3">
    <name type="scientific">Pelagomonas calceolata</name>
    <dbReference type="NCBI Taxonomy" id="35677"/>
    <lineage>
        <taxon>Eukaryota</taxon>
        <taxon>Sar</taxon>
        <taxon>Stramenopiles</taxon>
        <taxon>Ochrophyta</taxon>
        <taxon>Pelagophyceae</taxon>
        <taxon>Pelagomonadales</taxon>
        <taxon>Pelagomonadaceae</taxon>
        <taxon>Pelagomonas</taxon>
    </lineage>
</organism>
<comment type="caution">
    <text evidence="2">The sequence shown here is derived from an EMBL/GenBank/DDBJ whole genome shotgun (WGS) entry which is preliminary data.</text>
</comment>
<protein>
    <recommendedName>
        <fullName evidence="4">Cyclic nucleotide-binding domain-containing protein</fullName>
    </recommendedName>
</protein>
<feature type="region of interest" description="Disordered" evidence="1">
    <location>
        <begin position="472"/>
        <end position="506"/>
    </location>
</feature>